<reference evidence="1" key="1">
    <citation type="submission" date="2020-06" db="EMBL/GenBank/DDBJ databases">
        <authorList>
            <person name="Li T."/>
            <person name="Hu X."/>
            <person name="Zhang T."/>
            <person name="Song X."/>
            <person name="Zhang H."/>
            <person name="Dai N."/>
            <person name="Sheng W."/>
            <person name="Hou X."/>
            <person name="Wei L."/>
        </authorList>
    </citation>
    <scope>NUCLEOTIDE SEQUENCE</scope>
    <source>
        <strain evidence="1">KEN8</strain>
        <tissue evidence="1">Leaf</tissue>
    </source>
</reference>
<reference evidence="1" key="2">
    <citation type="journal article" date="2024" name="Plant">
        <title>Genomic evolution and insights into agronomic trait innovations of Sesamum species.</title>
        <authorList>
            <person name="Miao H."/>
            <person name="Wang L."/>
            <person name="Qu L."/>
            <person name="Liu H."/>
            <person name="Sun Y."/>
            <person name="Le M."/>
            <person name="Wang Q."/>
            <person name="Wei S."/>
            <person name="Zheng Y."/>
            <person name="Lin W."/>
            <person name="Duan Y."/>
            <person name="Cao H."/>
            <person name="Xiong S."/>
            <person name="Wang X."/>
            <person name="Wei L."/>
            <person name="Li C."/>
            <person name="Ma Q."/>
            <person name="Ju M."/>
            <person name="Zhao R."/>
            <person name="Li G."/>
            <person name="Mu C."/>
            <person name="Tian Q."/>
            <person name="Mei H."/>
            <person name="Zhang T."/>
            <person name="Gao T."/>
            <person name="Zhang H."/>
        </authorList>
    </citation>
    <scope>NUCLEOTIDE SEQUENCE</scope>
    <source>
        <strain evidence="1">KEN8</strain>
    </source>
</reference>
<name>A0AAW2J0I0_9LAMI</name>
<organism evidence="1">
    <name type="scientific">Sesamum calycinum</name>
    <dbReference type="NCBI Taxonomy" id="2727403"/>
    <lineage>
        <taxon>Eukaryota</taxon>
        <taxon>Viridiplantae</taxon>
        <taxon>Streptophyta</taxon>
        <taxon>Embryophyta</taxon>
        <taxon>Tracheophyta</taxon>
        <taxon>Spermatophyta</taxon>
        <taxon>Magnoliopsida</taxon>
        <taxon>eudicotyledons</taxon>
        <taxon>Gunneridae</taxon>
        <taxon>Pentapetalae</taxon>
        <taxon>asterids</taxon>
        <taxon>lamiids</taxon>
        <taxon>Lamiales</taxon>
        <taxon>Pedaliaceae</taxon>
        <taxon>Sesamum</taxon>
    </lineage>
</organism>
<evidence type="ECO:0000313" key="1">
    <source>
        <dbReference type="EMBL" id="KAL0287882.1"/>
    </source>
</evidence>
<sequence length="218" mass="23440">MNRLSRGLLATSALKFLPLRQSHIRKSLSLRYPSVITKRSGPKGIAAIESKPIESETAAVGVTGVLLTGSNYQQWRRQQEHHKKERAEISPAAEVATSKPVSGPVGFVDSAIEVVDLEPISSSVAPLPGSRLSSLRPSCEIEEIRKMKIVSPGRFIEPPSVFAVDRQLHANMLLTFSAENPAAVSPIDRIDHPVEVVAKSVVSPDPEPDSGPAFSPVG</sequence>
<dbReference type="AlphaFoldDB" id="A0AAW2J0I0"/>
<gene>
    <name evidence="1" type="ORF">Scaly_2751900</name>
</gene>
<comment type="caution">
    <text evidence="1">The sequence shown here is derived from an EMBL/GenBank/DDBJ whole genome shotgun (WGS) entry which is preliminary data.</text>
</comment>
<proteinExistence type="predicted"/>
<accession>A0AAW2J0I0</accession>
<protein>
    <submittedName>
        <fullName evidence="1">Uncharacterized protein</fullName>
    </submittedName>
</protein>
<dbReference type="EMBL" id="JACGWM010001794">
    <property type="protein sequence ID" value="KAL0287882.1"/>
    <property type="molecule type" value="Genomic_DNA"/>
</dbReference>